<dbReference type="Proteomes" id="UP001190700">
    <property type="component" value="Unassembled WGS sequence"/>
</dbReference>
<organism evidence="1 2">
    <name type="scientific">Cymbomonas tetramitiformis</name>
    <dbReference type="NCBI Taxonomy" id="36881"/>
    <lineage>
        <taxon>Eukaryota</taxon>
        <taxon>Viridiplantae</taxon>
        <taxon>Chlorophyta</taxon>
        <taxon>Pyramimonadophyceae</taxon>
        <taxon>Pyramimonadales</taxon>
        <taxon>Pyramimonadaceae</taxon>
        <taxon>Cymbomonas</taxon>
    </lineage>
</organism>
<keyword evidence="2" id="KW-1185">Reference proteome</keyword>
<gene>
    <name evidence="1" type="ORF">CYMTET_26027</name>
</gene>
<evidence type="ECO:0000313" key="2">
    <source>
        <dbReference type="Proteomes" id="UP001190700"/>
    </source>
</evidence>
<dbReference type="EMBL" id="LGRX02014034">
    <property type="protein sequence ID" value="KAK3265274.1"/>
    <property type="molecule type" value="Genomic_DNA"/>
</dbReference>
<evidence type="ECO:0008006" key="3">
    <source>
        <dbReference type="Google" id="ProtNLM"/>
    </source>
</evidence>
<evidence type="ECO:0000313" key="1">
    <source>
        <dbReference type="EMBL" id="KAK3265274.1"/>
    </source>
</evidence>
<name>A0AAE0FSN0_9CHLO</name>
<feature type="non-terminal residue" evidence="1">
    <location>
        <position position="1"/>
    </location>
</feature>
<sequence>FRKPFSAPHGFGKSVRLTGLEETHLCASRVWGTTSVRLTALDFLTACPDGSEKKEAVRISLKEFEEFAKQVQDLARVMESV</sequence>
<reference evidence="1 2" key="1">
    <citation type="journal article" date="2015" name="Genome Biol. Evol.">
        <title>Comparative Genomics of a Bacterivorous Green Alga Reveals Evolutionary Causalities and Consequences of Phago-Mixotrophic Mode of Nutrition.</title>
        <authorList>
            <person name="Burns J.A."/>
            <person name="Paasch A."/>
            <person name="Narechania A."/>
            <person name="Kim E."/>
        </authorList>
    </citation>
    <scope>NUCLEOTIDE SEQUENCE [LARGE SCALE GENOMIC DNA]</scope>
    <source>
        <strain evidence="1 2">PLY_AMNH</strain>
    </source>
</reference>
<comment type="caution">
    <text evidence="1">The sequence shown here is derived from an EMBL/GenBank/DDBJ whole genome shotgun (WGS) entry which is preliminary data.</text>
</comment>
<protein>
    <recommendedName>
        <fullName evidence="3">COMM domain-containing protein</fullName>
    </recommendedName>
</protein>
<accession>A0AAE0FSN0</accession>
<dbReference type="AlphaFoldDB" id="A0AAE0FSN0"/>
<proteinExistence type="predicted"/>